<dbReference type="AlphaFoldDB" id="A0A815BDP6"/>
<comment type="caution">
    <text evidence="3">The sequence shown here is derived from an EMBL/GenBank/DDBJ whole genome shotgun (WGS) entry which is preliminary data.</text>
</comment>
<proteinExistence type="predicted"/>
<dbReference type="Proteomes" id="UP000663852">
    <property type="component" value="Unassembled WGS sequence"/>
</dbReference>
<keyword evidence="1" id="KW-0732">Signal</keyword>
<name>A0A815BDP6_ADIRI</name>
<keyword evidence="4" id="KW-1185">Reference proteome</keyword>
<dbReference type="EMBL" id="CAJNOJ010000114">
    <property type="protein sequence ID" value="CAF1141165.1"/>
    <property type="molecule type" value="Genomic_DNA"/>
</dbReference>
<protein>
    <submittedName>
        <fullName evidence="3">Uncharacterized protein</fullName>
    </submittedName>
</protein>
<organism evidence="3 4">
    <name type="scientific">Adineta ricciae</name>
    <name type="common">Rotifer</name>
    <dbReference type="NCBI Taxonomy" id="249248"/>
    <lineage>
        <taxon>Eukaryota</taxon>
        <taxon>Metazoa</taxon>
        <taxon>Spiralia</taxon>
        <taxon>Gnathifera</taxon>
        <taxon>Rotifera</taxon>
        <taxon>Eurotatoria</taxon>
        <taxon>Bdelloidea</taxon>
        <taxon>Adinetida</taxon>
        <taxon>Adinetidae</taxon>
        <taxon>Adineta</taxon>
    </lineage>
</organism>
<reference evidence="3" key="1">
    <citation type="submission" date="2021-02" db="EMBL/GenBank/DDBJ databases">
        <authorList>
            <person name="Nowell W R."/>
        </authorList>
    </citation>
    <scope>NUCLEOTIDE SEQUENCE</scope>
</reference>
<feature type="chain" id="PRO_5036411326" evidence="1">
    <location>
        <begin position="25"/>
        <end position="71"/>
    </location>
</feature>
<accession>A0A815BDP6</accession>
<feature type="signal peptide" evidence="1">
    <location>
        <begin position="1"/>
        <end position="24"/>
    </location>
</feature>
<dbReference type="EMBL" id="CAJNOR010002254">
    <property type="protein sequence ID" value="CAF1268989.1"/>
    <property type="molecule type" value="Genomic_DNA"/>
</dbReference>
<evidence type="ECO:0000313" key="4">
    <source>
        <dbReference type="Proteomes" id="UP000663828"/>
    </source>
</evidence>
<sequence length="71" mass="7643">MDGPFLFFTFGLVILAHVTLHTEGVENNLWGVTMLDSEEGVIVNVGSVDPLTGQFHNRTTTFCYLGGAAAL</sequence>
<dbReference type="Proteomes" id="UP000663828">
    <property type="component" value="Unassembled WGS sequence"/>
</dbReference>
<evidence type="ECO:0000313" key="3">
    <source>
        <dbReference type="EMBL" id="CAF1268989.1"/>
    </source>
</evidence>
<evidence type="ECO:0000313" key="2">
    <source>
        <dbReference type="EMBL" id="CAF1141165.1"/>
    </source>
</evidence>
<evidence type="ECO:0000256" key="1">
    <source>
        <dbReference type="SAM" id="SignalP"/>
    </source>
</evidence>
<gene>
    <name evidence="2" type="ORF">EDS130_LOCUS22099</name>
    <name evidence="3" type="ORF">XAT740_LOCUS27188</name>
</gene>